<organism evidence="1 2">
    <name type="scientific">Candidatus Hakubella thermalkaliphila</name>
    <dbReference type="NCBI Taxonomy" id="2754717"/>
    <lineage>
        <taxon>Bacteria</taxon>
        <taxon>Bacillati</taxon>
        <taxon>Actinomycetota</taxon>
        <taxon>Actinomycetota incertae sedis</taxon>
        <taxon>Candidatus Hakubellales</taxon>
        <taxon>Candidatus Hakubellaceae</taxon>
        <taxon>Candidatus Hakubella</taxon>
    </lineage>
</organism>
<proteinExistence type="predicted"/>
<feature type="non-terminal residue" evidence="1">
    <location>
        <position position="136"/>
    </location>
</feature>
<protein>
    <submittedName>
        <fullName evidence="1">Uncharacterized protein</fullName>
    </submittedName>
</protein>
<dbReference type="Proteomes" id="UP000568877">
    <property type="component" value="Unassembled WGS sequence"/>
</dbReference>
<gene>
    <name evidence="1" type="ORF">HKBW3S42_02086</name>
</gene>
<evidence type="ECO:0000313" key="1">
    <source>
        <dbReference type="EMBL" id="GFP33747.1"/>
    </source>
</evidence>
<reference evidence="1 2" key="1">
    <citation type="journal article" date="2020" name="Front. Microbiol.">
        <title>Single-cell genomics of novel Actinobacteria with the Wood-Ljungdahl pathway discovered in a serpentinizing system.</title>
        <authorList>
            <person name="Merino N."/>
            <person name="Kawai M."/>
            <person name="Boyd E.S."/>
            <person name="Colman D.R."/>
            <person name="McGlynn S.E."/>
            <person name="Nealson K.H."/>
            <person name="Kurokawa K."/>
            <person name="Hongoh Y."/>
        </authorList>
    </citation>
    <scope>NUCLEOTIDE SEQUENCE [LARGE SCALE GENOMIC DNA]</scope>
    <source>
        <strain evidence="1 2">S42</strain>
    </source>
</reference>
<evidence type="ECO:0000313" key="2">
    <source>
        <dbReference type="Proteomes" id="UP000568877"/>
    </source>
</evidence>
<accession>A0A6V8PNC0</accession>
<comment type="caution">
    <text evidence="1">The sequence shown here is derived from an EMBL/GenBank/DDBJ whole genome shotgun (WGS) entry which is preliminary data.</text>
</comment>
<name>A0A6V8PNC0_9ACTN</name>
<dbReference type="EMBL" id="BLSA01000696">
    <property type="protein sequence ID" value="GFP33747.1"/>
    <property type="molecule type" value="Genomic_DNA"/>
</dbReference>
<dbReference type="AlphaFoldDB" id="A0A6V8PNC0"/>
<sequence length="136" mass="15713">MDNPMSNKSPTEEEFDEARAKKNSKYIFAFVEEMASKDSRQLDFLKKVEDYVEGRFRNKFASIDALKYVVARALRNIVKISFEECSQTYLASILKKHALVIRPGVVSDNPFPINEIIQLNIKQHIKNESVKEVETI</sequence>